<gene>
    <name evidence="1" type="ORF">BQ2448_5394</name>
</gene>
<keyword evidence="2" id="KW-1185">Reference proteome</keyword>
<dbReference type="EMBL" id="FMSP01000002">
    <property type="protein sequence ID" value="SCV67783.1"/>
    <property type="molecule type" value="Genomic_DNA"/>
</dbReference>
<evidence type="ECO:0000313" key="1">
    <source>
        <dbReference type="EMBL" id="SCV67783.1"/>
    </source>
</evidence>
<protein>
    <submittedName>
        <fullName evidence="1">BQ2448_5394 protein</fullName>
    </submittedName>
</protein>
<name>A0A238F6Z5_9BASI</name>
<evidence type="ECO:0000313" key="2">
    <source>
        <dbReference type="Proteomes" id="UP000198372"/>
    </source>
</evidence>
<reference evidence="2" key="1">
    <citation type="submission" date="2016-09" db="EMBL/GenBank/DDBJ databases">
        <authorList>
            <person name="Jeantristanb JTB J.-T."/>
            <person name="Ricardo R."/>
        </authorList>
    </citation>
    <scope>NUCLEOTIDE SEQUENCE [LARGE SCALE GENOMIC DNA]</scope>
</reference>
<accession>A0A238F6Z5</accession>
<dbReference type="Proteomes" id="UP000198372">
    <property type="component" value="Unassembled WGS sequence"/>
</dbReference>
<sequence length="75" mass="8631">MALRPSPFGHTRCDDPNDLDYRIISSEHFETSSPLGPQARQPTMAMLDDSLEMRVQYSLEDFLVKQWADPMQSQT</sequence>
<organism evidence="1 2">
    <name type="scientific">Microbotryum intermedium</name>
    <dbReference type="NCBI Taxonomy" id="269621"/>
    <lineage>
        <taxon>Eukaryota</taxon>
        <taxon>Fungi</taxon>
        <taxon>Dikarya</taxon>
        <taxon>Basidiomycota</taxon>
        <taxon>Pucciniomycotina</taxon>
        <taxon>Microbotryomycetes</taxon>
        <taxon>Microbotryales</taxon>
        <taxon>Microbotryaceae</taxon>
        <taxon>Microbotryum</taxon>
    </lineage>
</organism>
<dbReference type="AlphaFoldDB" id="A0A238F6Z5"/>
<proteinExistence type="predicted"/>